<protein>
    <submittedName>
        <fullName evidence="1">Uncharacterized protein</fullName>
    </submittedName>
</protein>
<accession>A0ACB8CH47</accession>
<reference evidence="1" key="1">
    <citation type="submission" date="2020-05" db="EMBL/GenBank/DDBJ databases">
        <title>Large-scale comparative analyses of tick genomes elucidate their genetic diversity and vector capacities.</title>
        <authorList>
            <person name="Jia N."/>
            <person name="Wang J."/>
            <person name="Shi W."/>
            <person name="Du L."/>
            <person name="Sun Y."/>
            <person name="Zhan W."/>
            <person name="Jiang J."/>
            <person name="Wang Q."/>
            <person name="Zhang B."/>
            <person name="Ji P."/>
            <person name="Sakyi L.B."/>
            <person name="Cui X."/>
            <person name="Yuan T."/>
            <person name="Jiang B."/>
            <person name="Yang W."/>
            <person name="Lam T.T.-Y."/>
            <person name="Chang Q."/>
            <person name="Ding S."/>
            <person name="Wang X."/>
            <person name="Zhu J."/>
            <person name="Ruan X."/>
            <person name="Zhao L."/>
            <person name="Wei J."/>
            <person name="Que T."/>
            <person name="Du C."/>
            <person name="Cheng J."/>
            <person name="Dai P."/>
            <person name="Han X."/>
            <person name="Huang E."/>
            <person name="Gao Y."/>
            <person name="Liu J."/>
            <person name="Shao H."/>
            <person name="Ye R."/>
            <person name="Li L."/>
            <person name="Wei W."/>
            <person name="Wang X."/>
            <person name="Wang C."/>
            <person name="Yang T."/>
            <person name="Huo Q."/>
            <person name="Li W."/>
            <person name="Guo W."/>
            <person name="Chen H."/>
            <person name="Zhou L."/>
            <person name="Ni X."/>
            <person name="Tian J."/>
            <person name="Zhou Y."/>
            <person name="Sheng Y."/>
            <person name="Liu T."/>
            <person name="Pan Y."/>
            <person name="Xia L."/>
            <person name="Li J."/>
            <person name="Zhao F."/>
            <person name="Cao W."/>
        </authorList>
    </citation>
    <scope>NUCLEOTIDE SEQUENCE</scope>
    <source>
        <strain evidence="1">Dsil-2018</strain>
    </source>
</reference>
<evidence type="ECO:0000313" key="2">
    <source>
        <dbReference type="Proteomes" id="UP000821865"/>
    </source>
</evidence>
<organism evidence="1 2">
    <name type="scientific">Dermacentor silvarum</name>
    <name type="common">Tick</name>
    <dbReference type="NCBI Taxonomy" id="543639"/>
    <lineage>
        <taxon>Eukaryota</taxon>
        <taxon>Metazoa</taxon>
        <taxon>Ecdysozoa</taxon>
        <taxon>Arthropoda</taxon>
        <taxon>Chelicerata</taxon>
        <taxon>Arachnida</taxon>
        <taxon>Acari</taxon>
        <taxon>Parasitiformes</taxon>
        <taxon>Ixodida</taxon>
        <taxon>Ixodoidea</taxon>
        <taxon>Ixodidae</taxon>
        <taxon>Rhipicephalinae</taxon>
        <taxon>Dermacentor</taxon>
    </lineage>
</organism>
<dbReference type="Proteomes" id="UP000821865">
    <property type="component" value="Chromosome 7"/>
</dbReference>
<name>A0ACB8CH47_DERSI</name>
<proteinExistence type="predicted"/>
<sequence>MGNFVATAAAAATCTASPVTECQEIKQGSLMLRLSFNGQPKAEKGPTANNKPASAPVVPKTAASGEDNADVPKNGTIDDLLLASSIAFDTDSTRVSLEEELGGGRASSSMRDAIQGMPSMSKSVTFGPCDGGGLMGPTAQELLEGGPLNTGLALGLAGPRGRDWLDAHAQAAHSVWLCRLPDVVRRGRECHADDDCLPWTGSLGRRASRKKSVNRTIEDTASKLANKPPPKRSYHRKKAQAPPKAKEKDMGQFEAGPPTSSAASIKPSLPPDAFRLKKPKKGFIIAKQRLGKILKVHKMIY</sequence>
<comment type="caution">
    <text evidence="1">The sequence shown here is derived from an EMBL/GenBank/DDBJ whole genome shotgun (WGS) entry which is preliminary data.</text>
</comment>
<keyword evidence="2" id="KW-1185">Reference proteome</keyword>
<dbReference type="EMBL" id="CM023476">
    <property type="protein sequence ID" value="KAH7942065.1"/>
    <property type="molecule type" value="Genomic_DNA"/>
</dbReference>
<gene>
    <name evidence="1" type="ORF">HPB49_020117</name>
</gene>
<evidence type="ECO:0000313" key="1">
    <source>
        <dbReference type="EMBL" id="KAH7942065.1"/>
    </source>
</evidence>